<dbReference type="AlphaFoldDB" id="E8V431"/>
<dbReference type="STRING" id="401053.AciPR4_1715"/>
<dbReference type="InterPro" id="IPR008928">
    <property type="entry name" value="6-hairpin_glycosidase_sf"/>
</dbReference>
<dbReference type="InterPro" id="IPR010905">
    <property type="entry name" value="Glyco_hydro_88"/>
</dbReference>
<dbReference type="Proteomes" id="UP000006844">
    <property type="component" value="Chromosome"/>
</dbReference>
<dbReference type="GO" id="GO:0016787">
    <property type="term" value="F:hydrolase activity"/>
    <property type="evidence" value="ECO:0007669"/>
    <property type="project" value="UniProtKB-KW"/>
</dbReference>
<reference evidence="2 3" key="1">
    <citation type="journal article" date="2012" name="Stand. Genomic Sci.">
        <title>Complete genome sequence of Terriglobus saanensis type strain SP1PR4(T), an Acidobacteria from tundra soil.</title>
        <authorList>
            <person name="Rawat S.R."/>
            <person name="Mannisto M.K."/>
            <person name="Starovoytov V."/>
            <person name="Goodwin L."/>
            <person name="Nolan M."/>
            <person name="Hauser L."/>
            <person name="Land M."/>
            <person name="Davenport K.W."/>
            <person name="Woyke T."/>
            <person name="Haggblom M.M."/>
        </authorList>
    </citation>
    <scope>NUCLEOTIDE SEQUENCE</scope>
    <source>
        <strain evidence="3">ATCC BAA-1853 / DSM 23119 / SP1PR4</strain>
    </source>
</reference>
<dbReference type="Pfam" id="PF07470">
    <property type="entry name" value="Glyco_hydro_88"/>
    <property type="match status" value="1"/>
</dbReference>
<dbReference type="RefSeq" id="WP_013568255.1">
    <property type="nucleotide sequence ID" value="NC_014963.1"/>
</dbReference>
<proteinExistence type="predicted"/>
<dbReference type="HOGENOM" id="CLU_042785_0_0_0"/>
<dbReference type="KEGG" id="tsa:AciPR4_1715"/>
<accession>E8V431</accession>
<dbReference type="GO" id="GO:0005975">
    <property type="term" value="P:carbohydrate metabolic process"/>
    <property type="evidence" value="ECO:0007669"/>
    <property type="project" value="InterPro"/>
</dbReference>
<dbReference type="Gene3D" id="1.50.10.10">
    <property type="match status" value="1"/>
</dbReference>
<dbReference type="PANTHER" id="PTHR33886">
    <property type="entry name" value="UNSATURATED RHAMNOGALACTURONAN HYDROLASE (EUROFUNG)"/>
    <property type="match status" value="1"/>
</dbReference>
<keyword evidence="1 2" id="KW-0378">Hydrolase</keyword>
<dbReference type="eggNOG" id="COG4225">
    <property type="taxonomic scope" value="Bacteria"/>
</dbReference>
<dbReference type="EMBL" id="CP002467">
    <property type="protein sequence ID" value="ADV82522.1"/>
    <property type="molecule type" value="Genomic_DNA"/>
</dbReference>
<sequence length="400" mass="45180">MKTKIYSAIGISVLLSGTLHTQQNFPQPTPAQQAIVNKDNSRHFGDSPADGGPIATDLSAALKPADIDKVVRKVADWELARSQAYFDRIWTWSVLYSGFIAASDATGDAKYRDAMMAMGKQFDWKLRNHLPNADDQSVAQTYAELFLKEHDLAMIQPTKDEIEPLIAMKTLKPGDDRLPWWWCDALFMGPPMWARMYEATGDKRYITYLDEQWQKTSDLLYDKQEHLYFRDASYLSKTEANGKKMFWSRGNGWVMGGIVRTLEYLPKDDARRGFYVTQLQEMAARVKDLQGTDGLWHAGLLDPKDYPLPEVSGSALFTYAIAWGINHHVLDAKVYRPVVEKAWKGMLQHVYADGRLGCIQQTGAEPAFYVPAASYNYGVGAFLLAGSEVKAMTKAHKREK</sequence>
<keyword evidence="3" id="KW-1185">Reference proteome</keyword>
<dbReference type="InterPro" id="IPR012341">
    <property type="entry name" value="6hp_glycosidase-like_sf"/>
</dbReference>
<name>E8V431_TERSS</name>
<gene>
    <name evidence="2" type="ordered locus">AciPR4_1715</name>
</gene>
<dbReference type="InterPro" id="IPR052043">
    <property type="entry name" value="PolySaccharide_Degr_Enz"/>
</dbReference>
<dbReference type="OrthoDB" id="258246at2"/>
<protein>
    <submittedName>
        <fullName evidence="2">Glycosyl hydrolase family 88</fullName>
    </submittedName>
</protein>
<organism evidence="2 3">
    <name type="scientific">Terriglobus saanensis (strain ATCC BAA-1853 / DSM 23119 / SP1PR4)</name>
    <dbReference type="NCBI Taxonomy" id="401053"/>
    <lineage>
        <taxon>Bacteria</taxon>
        <taxon>Pseudomonadati</taxon>
        <taxon>Acidobacteriota</taxon>
        <taxon>Terriglobia</taxon>
        <taxon>Terriglobales</taxon>
        <taxon>Acidobacteriaceae</taxon>
        <taxon>Terriglobus</taxon>
    </lineage>
</organism>
<dbReference type="PANTHER" id="PTHR33886:SF8">
    <property type="entry name" value="UNSATURATED RHAMNOGALACTURONAN HYDROLASE (EUROFUNG)"/>
    <property type="match status" value="1"/>
</dbReference>
<evidence type="ECO:0000313" key="3">
    <source>
        <dbReference type="Proteomes" id="UP000006844"/>
    </source>
</evidence>
<evidence type="ECO:0000256" key="1">
    <source>
        <dbReference type="ARBA" id="ARBA00022801"/>
    </source>
</evidence>
<evidence type="ECO:0000313" key="2">
    <source>
        <dbReference type="EMBL" id="ADV82522.1"/>
    </source>
</evidence>
<dbReference type="SUPFAM" id="SSF48208">
    <property type="entry name" value="Six-hairpin glycosidases"/>
    <property type="match status" value="1"/>
</dbReference>